<reference evidence="1" key="1">
    <citation type="journal article" date="2021" name="PeerJ">
        <title>Extensive microbial diversity within the chicken gut microbiome revealed by metagenomics and culture.</title>
        <authorList>
            <person name="Gilroy R."/>
            <person name="Ravi A."/>
            <person name="Getino M."/>
            <person name="Pursley I."/>
            <person name="Horton D.L."/>
            <person name="Alikhan N.F."/>
            <person name="Baker D."/>
            <person name="Gharbi K."/>
            <person name="Hall N."/>
            <person name="Watson M."/>
            <person name="Adriaenssens E.M."/>
            <person name="Foster-Nyarko E."/>
            <person name="Jarju S."/>
            <person name="Secka A."/>
            <person name="Antonio M."/>
            <person name="Oren A."/>
            <person name="Chaudhuri R.R."/>
            <person name="La Ragione R."/>
            <person name="Hildebrand F."/>
            <person name="Pallen M.J."/>
        </authorList>
    </citation>
    <scope>NUCLEOTIDE SEQUENCE</scope>
    <source>
        <strain evidence="1">ChiHjej12B11-9795</strain>
    </source>
</reference>
<reference evidence="1" key="2">
    <citation type="submission" date="2021-04" db="EMBL/GenBank/DDBJ databases">
        <authorList>
            <person name="Gilroy R."/>
        </authorList>
    </citation>
    <scope>NUCLEOTIDE SEQUENCE</scope>
    <source>
        <strain evidence="1">ChiHjej12B11-9795</strain>
    </source>
</reference>
<name>A0A9D2HX53_9BACE</name>
<dbReference type="AlphaFoldDB" id="A0A9D2HX53"/>
<sequence length="83" mass="9707">MTTAELDSHKMILVREIINHFNTEESLQKLAEACSIIRKEEEDSSSYEFPPQLFQELTETVERQYEAGQCLTDEQLDKVIQAW</sequence>
<protein>
    <submittedName>
        <fullName evidence="1">Uncharacterized protein</fullName>
    </submittedName>
</protein>
<dbReference type="Proteomes" id="UP000823862">
    <property type="component" value="Unassembled WGS sequence"/>
</dbReference>
<evidence type="ECO:0000313" key="2">
    <source>
        <dbReference type="Proteomes" id="UP000823862"/>
    </source>
</evidence>
<accession>A0A9D2HX53</accession>
<proteinExistence type="predicted"/>
<comment type="caution">
    <text evidence="1">The sequence shown here is derived from an EMBL/GenBank/DDBJ whole genome shotgun (WGS) entry which is preliminary data.</text>
</comment>
<dbReference type="EMBL" id="DWZI01000040">
    <property type="protein sequence ID" value="HJA86084.1"/>
    <property type="molecule type" value="Genomic_DNA"/>
</dbReference>
<organism evidence="1 2">
    <name type="scientific">Candidatus Bacteroides avicola</name>
    <dbReference type="NCBI Taxonomy" id="2838468"/>
    <lineage>
        <taxon>Bacteria</taxon>
        <taxon>Pseudomonadati</taxon>
        <taxon>Bacteroidota</taxon>
        <taxon>Bacteroidia</taxon>
        <taxon>Bacteroidales</taxon>
        <taxon>Bacteroidaceae</taxon>
        <taxon>Bacteroides</taxon>
    </lineage>
</organism>
<gene>
    <name evidence="1" type="ORF">H9950_07840</name>
</gene>
<evidence type="ECO:0000313" key="1">
    <source>
        <dbReference type="EMBL" id="HJA86084.1"/>
    </source>
</evidence>